<gene>
    <name evidence="1" type="ORF">CCMA1212_008721</name>
</gene>
<keyword evidence="2" id="KW-1185">Reference proteome</keyword>
<evidence type="ECO:0000313" key="1">
    <source>
        <dbReference type="EMBL" id="TFA99488.1"/>
    </source>
</evidence>
<dbReference type="GeneID" id="300580287"/>
<dbReference type="EMBL" id="PPTA01000014">
    <property type="protein sequence ID" value="TFA99488.1"/>
    <property type="molecule type" value="Genomic_DNA"/>
</dbReference>
<evidence type="ECO:0000313" key="2">
    <source>
        <dbReference type="Proteomes" id="UP001642720"/>
    </source>
</evidence>
<protein>
    <recommendedName>
        <fullName evidence="3">SSCRP protein</fullName>
    </recommendedName>
</protein>
<sequence>MELQTLLALAYSALSFSMNYVLITVRADAECGNDDFGLSCCFGARCYEAAGQQQQVATRLVLQRNESSQGYASAHCSPFSSSFTLIRLDSPSLLFSSSWQSYAACMEPTRTSPTSRAPYRVQIIQGACDLSSSACGLWPVGASTMQCDTYGASSQARGRAGEGALESYWFHVDGTS</sequence>
<accession>A0ABY2GVM2</accession>
<organism evidence="1 2">
    <name type="scientific">Trichoderma ghanense</name>
    <dbReference type="NCBI Taxonomy" id="65468"/>
    <lineage>
        <taxon>Eukaryota</taxon>
        <taxon>Fungi</taxon>
        <taxon>Dikarya</taxon>
        <taxon>Ascomycota</taxon>
        <taxon>Pezizomycotina</taxon>
        <taxon>Sordariomycetes</taxon>
        <taxon>Hypocreomycetidae</taxon>
        <taxon>Hypocreales</taxon>
        <taxon>Hypocreaceae</taxon>
        <taxon>Trichoderma</taxon>
    </lineage>
</organism>
<proteinExistence type="predicted"/>
<dbReference type="RefSeq" id="XP_073555690.1">
    <property type="nucleotide sequence ID" value="XM_073705837.1"/>
</dbReference>
<name>A0ABY2GVM2_9HYPO</name>
<evidence type="ECO:0008006" key="3">
    <source>
        <dbReference type="Google" id="ProtNLM"/>
    </source>
</evidence>
<comment type="caution">
    <text evidence="1">The sequence shown here is derived from an EMBL/GenBank/DDBJ whole genome shotgun (WGS) entry which is preliminary data.</text>
</comment>
<reference evidence="1 2" key="1">
    <citation type="submission" date="2018-01" db="EMBL/GenBank/DDBJ databases">
        <title>Genome characterization of the sugarcane-associated fungus Trichoderma ghanense CCMA-1212 and their application in lignocelulose bioconversion.</title>
        <authorList>
            <person name="Steindorff A.S."/>
            <person name="Mendes T.D."/>
            <person name="Vilela E.S.D."/>
            <person name="Rodrigues D.S."/>
            <person name="Formighieri E.F."/>
            <person name="Melo I.S."/>
            <person name="Favaro L.C.L."/>
        </authorList>
    </citation>
    <scope>NUCLEOTIDE SEQUENCE [LARGE SCALE GENOMIC DNA]</scope>
    <source>
        <strain evidence="1 2">CCMA-1212</strain>
    </source>
</reference>
<dbReference type="Proteomes" id="UP001642720">
    <property type="component" value="Unassembled WGS sequence"/>
</dbReference>